<keyword evidence="2" id="KW-0408">Iron</keyword>
<dbReference type="InterPro" id="IPR008778">
    <property type="entry name" value="Pirin_C_dom"/>
</dbReference>
<dbReference type="Gene3D" id="2.60.120.10">
    <property type="entry name" value="Jelly Rolls"/>
    <property type="match status" value="2"/>
</dbReference>
<dbReference type="PIRSF" id="PIRSF006232">
    <property type="entry name" value="Pirin"/>
    <property type="match status" value="1"/>
</dbReference>
<dbReference type="AlphaFoldDB" id="A0A238WWY8"/>
<keyword evidence="2" id="KW-0479">Metal-binding</keyword>
<feature type="domain" description="Pirin N-terminal" evidence="4">
    <location>
        <begin position="21"/>
        <end position="124"/>
    </location>
</feature>
<evidence type="ECO:0000259" key="4">
    <source>
        <dbReference type="Pfam" id="PF02678"/>
    </source>
</evidence>
<dbReference type="InterPro" id="IPR014710">
    <property type="entry name" value="RmlC-like_jellyroll"/>
</dbReference>
<evidence type="ECO:0008006" key="8">
    <source>
        <dbReference type="Google" id="ProtNLM"/>
    </source>
</evidence>
<name>A0A238WWY8_9BACT</name>
<gene>
    <name evidence="6" type="ORF">SAMN06269173_103206</name>
</gene>
<proteinExistence type="inferred from homology"/>
<comment type="cofactor">
    <cofactor evidence="2">
        <name>Fe cation</name>
        <dbReference type="ChEBI" id="CHEBI:24875"/>
    </cofactor>
    <text evidence="2">Binds 1 Fe cation per subunit.</text>
</comment>
<evidence type="ECO:0000313" key="7">
    <source>
        <dbReference type="Proteomes" id="UP000198310"/>
    </source>
</evidence>
<comment type="similarity">
    <text evidence="1 3">Belongs to the pirin family.</text>
</comment>
<dbReference type="GO" id="GO:0046872">
    <property type="term" value="F:metal ion binding"/>
    <property type="evidence" value="ECO:0007669"/>
    <property type="project" value="UniProtKB-KW"/>
</dbReference>
<dbReference type="CDD" id="cd02247">
    <property type="entry name" value="cupin_pirin_C"/>
    <property type="match status" value="1"/>
</dbReference>
<evidence type="ECO:0000256" key="1">
    <source>
        <dbReference type="ARBA" id="ARBA00008416"/>
    </source>
</evidence>
<dbReference type="SUPFAM" id="SSF51182">
    <property type="entry name" value="RmlC-like cupins"/>
    <property type="match status" value="1"/>
</dbReference>
<dbReference type="EMBL" id="FZNS01000003">
    <property type="protein sequence ID" value="SNR50953.1"/>
    <property type="molecule type" value="Genomic_DNA"/>
</dbReference>
<reference evidence="7" key="1">
    <citation type="submission" date="2017-06" db="EMBL/GenBank/DDBJ databases">
        <authorList>
            <person name="Varghese N."/>
            <person name="Submissions S."/>
        </authorList>
    </citation>
    <scope>NUCLEOTIDE SEQUENCE [LARGE SCALE GENOMIC DNA]</scope>
    <source>
        <strain evidence="7">DSM 28041</strain>
    </source>
</reference>
<dbReference type="InterPro" id="IPR012093">
    <property type="entry name" value="Pirin"/>
</dbReference>
<feature type="binding site" evidence="2">
    <location>
        <position position="60"/>
    </location>
    <ligand>
        <name>Fe cation</name>
        <dbReference type="ChEBI" id="CHEBI:24875"/>
    </ligand>
</feature>
<feature type="domain" description="Pirin C-terminal" evidence="5">
    <location>
        <begin position="183"/>
        <end position="280"/>
    </location>
</feature>
<dbReference type="Pfam" id="PF05726">
    <property type="entry name" value="Pirin_C"/>
    <property type="match status" value="1"/>
</dbReference>
<dbReference type="InterPro" id="IPR053186">
    <property type="entry name" value="QDO-related"/>
</dbReference>
<dbReference type="PANTHER" id="PTHR43594">
    <property type="entry name" value="QUERCETIN 2,3-DIOXYGENASE"/>
    <property type="match status" value="1"/>
</dbReference>
<evidence type="ECO:0000313" key="6">
    <source>
        <dbReference type="EMBL" id="SNR50953.1"/>
    </source>
</evidence>
<dbReference type="RefSeq" id="WP_045689971.1">
    <property type="nucleotide sequence ID" value="NZ_FZNS01000003.1"/>
</dbReference>
<feature type="binding site" evidence="2">
    <location>
        <position position="58"/>
    </location>
    <ligand>
        <name>Fe cation</name>
        <dbReference type="ChEBI" id="CHEBI:24875"/>
    </ligand>
</feature>
<feature type="binding site" evidence="2">
    <location>
        <position position="102"/>
    </location>
    <ligand>
        <name>Fe cation</name>
        <dbReference type="ChEBI" id="CHEBI:24875"/>
    </ligand>
</feature>
<dbReference type="Pfam" id="PF02678">
    <property type="entry name" value="Pirin"/>
    <property type="match status" value="1"/>
</dbReference>
<evidence type="ECO:0000256" key="3">
    <source>
        <dbReference type="RuleBase" id="RU003457"/>
    </source>
</evidence>
<dbReference type="CDD" id="cd02909">
    <property type="entry name" value="cupin_pirin_N"/>
    <property type="match status" value="1"/>
</dbReference>
<feature type="binding site" evidence="2">
    <location>
        <position position="104"/>
    </location>
    <ligand>
        <name>Fe cation</name>
        <dbReference type="ChEBI" id="CHEBI:24875"/>
    </ligand>
</feature>
<keyword evidence="7" id="KW-1185">Reference proteome</keyword>
<protein>
    <recommendedName>
        <fullName evidence="8">Pirin family protein</fullName>
    </recommendedName>
</protein>
<dbReference type="InterPro" id="IPR003829">
    <property type="entry name" value="Pirin_N_dom"/>
</dbReference>
<sequence length="284" mass="31297">MRTIKQQHRALSAPIADLVTYRALPTQSVEHLDPFLFLNHHGPQVYPPHNNGLPFGPHPHRGFETVTFILDGDIMHQDTGGHQSIIGPGGIQWMTAGRGLIHAEISSPDFKRTGGPLEILQLWVNLPAKDKMVEPRYTGLQEPEIPVVTQDEGRVTIHAVSGNWAGTAGAVQPLADIQLATIDFLAGGKLALSIPKEHTIFFYTIRGRVLVNGVETEARHLVEFNYDGNDLHIEAPSDAVVLLGHALPFQEPIVAYGPFVMNTEQEIRQAYQDYQAGTFGSWEA</sequence>
<accession>A0A238WWY8</accession>
<organism evidence="6 7">
    <name type="scientific">Hymenobacter mucosus</name>
    <dbReference type="NCBI Taxonomy" id="1411120"/>
    <lineage>
        <taxon>Bacteria</taxon>
        <taxon>Pseudomonadati</taxon>
        <taxon>Bacteroidota</taxon>
        <taxon>Cytophagia</taxon>
        <taxon>Cytophagales</taxon>
        <taxon>Hymenobacteraceae</taxon>
        <taxon>Hymenobacter</taxon>
    </lineage>
</organism>
<evidence type="ECO:0000256" key="2">
    <source>
        <dbReference type="PIRSR" id="PIRSR006232-1"/>
    </source>
</evidence>
<evidence type="ECO:0000259" key="5">
    <source>
        <dbReference type="Pfam" id="PF05726"/>
    </source>
</evidence>
<dbReference type="Proteomes" id="UP000198310">
    <property type="component" value="Unassembled WGS sequence"/>
</dbReference>
<dbReference type="PANTHER" id="PTHR43594:SF1">
    <property type="entry name" value="QUERCETIN 2,3-DIOXYGENASE PA2418-RELATED"/>
    <property type="match status" value="1"/>
</dbReference>
<dbReference type="InterPro" id="IPR011051">
    <property type="entry name" value="RmlC_Cupin_sf"/>
</dbReference>